<keyword evidence="2" id="KW-1185">Reference proteome</keyword>
<reference evidence="2" key="1">
    <citation type="journal article" date="2023" name="Front. Plant Sci.">
        <title>Chromosomal-level genome assembly of Melastoma candidum provides insights into trichome evolution.</title>
        <authorList>
            <person name="Zhong Y."/>
            <person name="Wu W."/>
            <person name="Sun C."/>
            <person name="Zou P."/>
            <person name="Liu Y."/>
            <person name="Dai S."/>
            <person name="Zhou R."/>
        </authorList>
    </citation>
    <scope>NUCLEOTIDE SEQUENCE [LARGE SCALE GENOMIC DNA]</scope>
</reference>
<comment type="caution">
    <text evidence="1">The sequence shown here is derived from an EMBL/GenBank/DDBJ whole genome shotgun (WGS) entry which is preliminary data.</text>
</comment>
<organism evidence="1 2">
    <name type="scientific">Melastoma candidum</name>
    <dbReference type="NCBI Taxonomy" id="119954"/>
    <lineage>
        <taxon>Eukaryota</taxon>
        <taxon>Viridiplantae</taxon>
        <taxon>Streptophyta</taxon>
        <taxon>Embryophyta</taxon>
        <taxon>Tracheophyta</taxon>
        <taxon>Spermatophyta</taxon>
        <taxon>Magnoliopsida</taxon>
        <taxon>eudicotyledons</taxon>
        <taxon>Gunneridae</taxon>
        <taxon>Pentapetalae</taxon>
        <taxon>rosids</taxon>
        <taxon>malvids</taxon>
        <taxon>Myrtales</taxon>
        <taxon>Melastomataceae</taxon>
        <taxon>Melastomatoideae</taxon>
        <taxon>Melastomateae</taxon>
        <taxon>Melastoma</taxon>
    </lineage>
</organism>
<name>A0ACB9P2N5_9MYRT</name>
<sequence>MGHRHKNPAWQLSKLLLLMFIFSIQGCWTLNEEGLALLKLQARVEIDPHGMFDSWNPNDSDPCNWLGVHCVNGRVRVLDMSGQSVKGTLAPEIGALAHLKSLVLNKNNFYGEVPRDFGNLKEIELMDLRENNLCGTIPEELGRLSSLKKLLLWDNKFQGSIPKEIEQLHFLSELQFDESLTLDWQFSSGCLNRKFGHCLWQRRSKQLHGTDSLIHPIKGTDAHRLDTLPFSRLRKVASDVHVNNEGVDEECLTVPKIVQNMHASSNFARRKLLEQSSNLMAAPVDLGSLPSRIPSMMITKSSGSFLAVPVGKSGKANVPTPPSSDPPPAGRSSGDVVTGSSSNNLWKFAFIIPSIVIVIVILIVMIILCRKRGARTIGPWKTTLSGQLQKAFVTGVPKLQRSELETACEDFSNIVSTNEGCIVYKGTLSSGVEIAVSATSVASAKDWSVTAEKAYRRKVKTLSRVNHKNFVNLIGYCEEQQPFGRMMVFEYAPNGALYEHLHVAGIKDAEHLDWTTRMRITMGTAYCLRYMHHDLSPPVPHSNLTSSVVFLTDDFAAKVAEQSFVVENRGGDGSKHSEPSSGDDIKSNVYSFGIILLEVISGRYMYSEEQGSIVDWASEYLNGGEKSLVEMVDPSLNSFEEAELKVICDVMRQCLRPDPTERPTMDEVVSNLRQVIPITPEQATPKLSPLWWAELEVLSVEAN</sequence>
<protein>
    <submittedName>
        <fullName evidence="1">Uncharacterized protein</fullName>
    </submittedName>
</protein>
<evidence type="ECO:0000313" key="2">
    <source>
        <dbReference type="Proteomes" id="UP001057402"/>
    </source>
</evidence>
<accession>A0ACB9P2N5</accession>
<gene>
    <name evidence="1" type="ORF">MLD38_027578</name>
</gene>
<dbReference type="Proteomes" id="UP001057402">
    <property type="component" value="Chromosome 7"/>
</dbReference>
<dbReference type="EMBL" id="CM042886">
    <property type="protein sequence ID" value="KAI4343028.1"/>
    <property type="molecule type" value="Genomic_DNA"/>
</dbReference>
<proteinExistence type="predicted"/>
<evidence type="ECO:0000313" key="1">
    <source>
        <dbReference type="EMBL" id="KAI4343028.1"/>
    </source>
</evidence>